<dbReference type="KEGG" id="mpsy:CEK71_13625"/>
<evidence type="ECO:0000313" key="1">
    <source>
        <dbReference type="EMBL" id="ASF47028.1"/>
    </source>
</evidence>
<accession>A0A1Z4C0F9</accession>
<organism evidence="1 2">
    <name type="scientific">Methylovulum psychrotolerans</name>
    <dbReference type="NCBI Taxonomy" id="1704499"/>
    <lineage>
        <taxon>Bacteria</taxon>
        <taxon>Pseudomonadati</taxon>
        <taxon>Pseudomonadota</taxon>
        <taxon>Gammaproteobacteria</taxon>
        <taxon>Methylococcales</taxon>
        <taxon>Methylococcaceae</taxon>
        <taxon>Methylovulum</taxon>
    </lineage>
</organism>
<protein>
    <submittedName>
        <fullName evidence="1">Uncharacterized protein</fullName>
    </submittedName>
</protein>
<proteinExistence type="predicted"/>
<dbReference type="Proteomes" id="UP000197019">
    <property type="component" value="Chromosome"/>
</dbReference>
<keyword evidence="2" id="KW-1185">Reference proteome</keyword>
<sequence length="265" mass="29597">MITETARVTLPAPPKNPVTLREKDITEISQSEDDRLKLQVADLLKREQRFDILRDAVVVTKAGAGITRFVDFELGKKSGWILNDLAASPSLHLFLGEAKEEALAALEQYAVDNGIFALDPSPLIDAAMRFYKAIPADNFVPPTTEPAKQYRMVEWENVGHVVYELDTSLLTEEYLSQIIAACRQYPCNGLTDDYIEETGLFTCALQALTDIILRFELYNRNALTYFLTGGFTLLPPLIGQHGIRLVEVDASEPTLDNIFVGPAYR</sequence>
<gene>
    <name evidence="1" type="ORF">CEK71_13625</name>
</gene>
<reference evidence="1 2" key="1">
    <citation type="submission" date="2017-06" db="EMBL/GenBank/DDBJ databases">
        <title>Genome Sequencing of the methanotroph Methylovulum psychrotolerants str. HV10-M2 isolated from a high-altitude environment.</title>
        <authorList>
            <person name="Mateos-Rivera A."/>
        </authorList>
    </citation>
    <scope>NUCLEOTIDE SEQUENCE [LARGE SCALE GENOMIC DNA]</scope>
    <source>
        <strain evidence="1 2">HV10_M2</strain>
    </source>
</reference>
<name>A0A1Z4C0F9_9GAMM</name>
<dbReference type="EMBL" id="CP022129">
    <property type="protein sequence ID" value="ASF47028.1"/>
    <property type="molecule type" value="Genomic_DNA"/>
</dbReference>
<dbReference type="AlphaFoldDB" id="A0A1Z4C0F9"/>
<evidence type="ECO:0000313" key="2">
    <source>
        <dbReference type="Proteomes" id="UP000197019"/>
    </source>
</evidence>
<dbReference type="RefSeq" id="WP_088619900.1">
    <property type="nucleotide sequence ID" value="NZ_CP022129.1"/>
</dbReference>